<gene>
    <name evidence="2" type="ORF">GRF63_03695</name>
</gene>
<dbReference type="Gene3D" id="3.20.20.450">
    <property type="entry name" value="EAL domain"/>
    <property type="match status" value="1"/>
</dbReference>
<name>A0A844XBB1_9SPHN</name>
<evidence type="ECO:0000259" key="1">
    <source>
        <dbReference type="PROSITE" id="PS50883"/>
    </source>
</evidence>
<reference evidence="2 3" key="2">
    <citation type="submission" date="2020-02" db="EMBL/GenBank/DDBJ databases">
        <title>Erythrobacter dongmakensis sp. nov., isolated from a tidal mudflat.</title>
        <authorList>
            <person name="Kim I.S."/>
        </authorList>
    </citation>
    <scope>NUCLEOTIDE SEQUENCE [LARGE SCALE GENOMIC DNA]</scope>
    <source>
        <strain evidence="2 3">GH3-10</strain>
    </source>
</reference>
<feature type="domain" description="EAL" evidence="1">
    <location>
        <begin position="1"/>
        <end position="176"/>
    </location>
</feature>
<dbReference type="CDD" id="cd01948">
    <property type="entry name" value="EAL"/>
    <property type="match status" value="1"/>
</dbReference>
<dbReference type="SMART" id="SM00052">
    <property type="entry name" value="EAL"/>
    <property type="match status" value="1"/>
</dbReference>
<dbReference type="Pfam" id="PF00563">
    <property type="entry name" value="EAL"/>
    <property type="match status" value="1"/>
</dbReference>
<comment type="caution">
    <text evidence="2">The sequence shown here is derived from an EMBL/GenBank/DDBJ whole genome shotgun (WGS) entry which is preliminary data.</text>
</comment>
<evidence type="ECO:0000313" key="3">
    <source>
        <dbReference type="Proteomes" id="UP000461409"/>
    </source>
</evidence>
<dbReference type="PROSITE" id="PS50883">
    <property type="entry name" value="EAL"/>
    <property type="match status" value="1"/>
</dbReference>
<sequence length="176" mass="18898">MEESWGSCQCASGRYNFFAAQFGNTTLTTSISSALEKYALKPSDVEIEITETVVLRSDDQILKTLKALRESGVNIALDDFGTGFASLSTLSQLPVTRLKIDKAFVADLGVRPQGSAIVSAVVSLAQGLNLEVVAEGVETEEQRLRLMALGCHEGQGFLFGKPAKPSDLLENRRSAA</sequence>
<dbReference type="AlphaFoldDB" id="A0A844XBB1"/>
<dbReference type="InterPro" id="IPR050706">
    <property type="entry name" value="Cyclic-di-GMP_PDE-like"/>
</dbReference>
<dbReference type="SUPFAM" id="SSF141868">
    <property type="entry name" value="EAL domain-like"/>
    <property type="match status" value="1"/>
</dbReference>
<dbReference type="PANTHER" id="PTHR33121">
    <property type="entry name" value="CYCLIC DI-GMP PHOSPHODIESTERASE PDEF"/>
    <property type="match status" value="1"/>
</dbReference>
<keyword evidence="3" id="KW-1185">Reference proteome</keyword>
<organism evidence="2 3">
    <name type="scientific">Aurantiacibacter rhizosphaerae</name>
    <dbReference type="NCBI Taxonomy" id="2691582"/>
    <lineage>
        <taxon>Bacteria</taxon>
        <taxon>Pseudomonadati</taxon>
        <taxon>Pseudomonadota</taxon>
        <taxon>Alphaproteobacteria</taxon>
        <taxon>Sphingomonadales</taxon>
        <taxon>Erythrobacteraceae</taxon>
        <taxon>Aurantiacibacter</taxon>
    </lineage>
</organism>
<dbReference type="InterPro" id="IPR001633">
    <property type="entry name" value="EAL_dom"/>
</dbReference>
<proteinExistence type="predicted"/>
<dbReference type="GO" id="GO:0071111">
    <property type="term" value="F:cyclic-guanylate-specific phosphodiesterase activity"/>
    <property type="evidence" value="ECO:0007669"/>
    <property type="project" value="InterPro"/>
</dbReference>
<dbReference type="RefSeq" id="WP_160485364.1">
    <property type="nucleotide sequence ID" value="NZ_WUBR01000001.1"/>
</dbReference>
<dbReference type="PANTHER" id="PTHR33121:SF70">
    <property type="entry name" value="SIGNALING PROTEIN YKOW"/>
    <property type="match status" value="1"/>
</dbReference>
<protein>
    <submittedName>
        <fullName evidence="2">EAL domain-containing protein</fullName>
    </submittedName>
</protein>
<accession>A0A844XBB1</accession>
<dbReference type="EMBL" id="WUBR01000001">
    <property type="protein sequence ID" value="MWV27002.1"/>
    <property type="molecule type" value="Genomic_DNA"/>
</dbReference>
<reference evidence="2 3" key="1">
    <citation type="submission" date="2019-12" db="EMBL/GenBank/DDBJ databases">
        <authorList>
            <person name="Lee S.D."/>
        </authorList>
    </citation>
    <scope>NUCLEOTIDE SEQUENCE [LARGE SCALE GENOMIC DNA]</scope>
    <source>
        <strain evidence="2 3">GH3-10</strain>
    </source>
</reference>
<evidence type="ECO:0000313" key="2">
    <source>
        <dbReference type="EMBL" id="MWV27002.1"/>
    </source>
</evidence>
<dbReference type="Proteomes" id="UP000461409">
    <property type="component" value="Unassembled WGS sequence"/>
</dbReference>
<dbReference type="InterPro" id="IPR035919">
    <property type="entry name" value="EAL_sf"/>
</dbReference>